<reference evidence="2" key="1">
    <citation type="submission" date="2020-10" db="EMBL/GenBank/DDBJ databases">
        <authorList>
            <person name="Kusch S."/>
        </authorList>
    </citation>
    <scope>NUCLEOTIDE SEQUENCE</scope>
    <source>
        <strain evidence="2">SwB9</strain>
    </source>
</reference>
<dbReference type="EMBL" id="CAJHIA010000033">
    <property type="protein sequence ID" value="CAD6448906.1"/>
    <property type="molecule type" value="Genomic_DNA"/>
</dbReference>
<dbReference type="InterPro" id="IPR011333">
    <property type="entry name" value="SKP1/BTB/POZ_sf"/>
</dbReference>
<evidence type="ECO:0000313" key="3">
    <source>
        <dbReference type="Proteomes" id="UP000624404"/>
    </source>
</evidence>
<dbReference type="Gene3D" id="3.30.710.10">
    <property type="entry name" value="Potassium Channel Kv1.1, Chain A"/>
    <property type="match status" value="1"/>
</dbReference>
<dbReference type="SUPFAM" id="SSF54695">
    <property type="entry name" value="POZ domain"/>
    <property type="match status" value="1"/>
</dbReference>
<dbReference type="OrthoDB" id="3519162at2759"/>
<organism evidence="2 3">
    <name type="scientific">Sclerotinia trifoliorum</name>
    <dbReference type="NCBI Taxonomy" id="28548"/>
    <lineage>
        <taxon>Eukaryota</taxon>
        <taxon>Fungi</taxon>
        <taxon>Dikarya</taxon>
        <taxon>Ascomycota</taxon>
        <taxon>Pezizomycotina</taxon>
        <taxon>Leotiomycetes</taxon>
        <taxon>Helotiales</taxon>
        <taxon>Sclerotiniaceae</taxon>
        <taxon>Sclerotinia</taxon>
    </lineage>
</organism>
<dbReference type="Pfam" id="PF00651">
    <property type="entry name" value="BTB"/>
    <property type="match status" value="1"/>
</dbReference>
<evidence type="ECO:0000259" key="1">
    <source>
        <dbReference type="PROSITE" id="PS50097"/>
    </source>
</evidence>
<protein>
    <submittedName>
        <fullName evidence="2">8ede12a8-f000-45a4-9b3a-d7302396fd63</fullName>
    </submittedName>
</protein>
<dbReference type="Proteomes" id="UP000624404">
    <property type="component" value="Unassembled WGS sequence"/>
</dbReference>
<gene>
    <name evidence="2" type="ORF">SCLTRI_LOCUS8699</name>
</gene>
<dbReference type="PROSITE" id="PS50097">
    <property type="entry name" value="BTB"/>
    <property type="match status" value="1"/>
</dbReference>
<proteinExistence type="predicted"/>
<sequence>MANVDAAGPILWSAEGETVDGETVNVYIGKCQSRFEINKAFLLDKVPFFRTMFKRFGPRVIGRKAIYPNGDPESFGILLNWLHTHRLPALAAKFEKGDGEVEYFGYQPDKLYYLVAKFQLFNLANHIMDCLKPCHHYLYVGFSKEQIMSIYSQDINEGVPFYGLRKFVSMWLLHEWNNPRFEHNSTTKAEYESLLEIPEILEDLSRLDSGLERRCPWHLLTCSLHKHDENNRCAQRMYTFETVESSHGEISVHTRLR</sequence>
<accession>A0A8H2ZWM2</accession>
<dbReference type="AlphaFoldDB" id="A0A8H2ZWM2"/>
<comment type="caution">
    <text evidence="2">The sequence shown here is derived from an EMBL/GenBank/DDBJ whole genome shotgun (WGS) entry which is preliminary data.</text>
</comment>
<feature type="domain" description="BTB" evidence="1">
    <location>
        <begin position="22"/>
        <end position="91"/>
    </location>
</feature>
<keyword evidence="3" id="KW-1185">Reference proteome</keyword>
<evidence type="ECO:0000313" key="2">
    <source>
        <dbReference type="EMBL" id="CAD6448906.1"/>
    </source>
</evidence>
<name>A0A8H2ZWM2_9HELO</name>
<dbReference type="InterPro" id="IPR000210">
    <property type="entry name" value="BTB/POZ_dom"/>
</dbReference>